<dbReference type="InterPro" id="IPR027417">
    <property type="entry name" value="P-loop_NTPase"/>
</dbReference>
<dbReference type="PANTHER" id="PTHR36978">
    <property type="entry name" value="P-LOOP CONTAINING NUCLEOTIDE TRIPHOSPHATE HYDROLASE"/>
    <property type="match status" value="1"/>
</dbReference>
<dbReference type="Proteomes" id="UP001149074">
    <property type="component" value="Unassembled WGS sequence"/>
</dbReference>
<proteinExistence type="predicted"/>
<evidence type="ECO:0000313" key="2">
    <source>
        <dbReference type="Proteomes" id="UP001149074"/>
    </source>
</evidence>
<gene>
    <name evidence="1" type="ORF">N7532_011939</name>
</gene>
<dbReference type="EMBL" id="JAPQKI010000011">
    <property type="protein sequence ID" value="KAJ5082896.1"/>
    <property type="molecule type" value="Genomic_DNA"/>
</dbReference>
<keyword evidence="2" id="KW-1185">Reference proteome</keyword>
<reference evidence="1" key="2">
    <citation type="journal article" date="2023" name="IMA Fungus">
        <title>Comparative genomic study of the Penicillium genus elucidates a diverse pangenome and 15 lateral gene transfer events.</title>
        <authorList>
            <person name="Petersen C."/>
            <person name="Sorensen T."/>
            <person name="Nielsen M.R."/>
            <person name="Sondergaard T.E."/>
            <person name="Sorensen J.L."/>
            <person name="Fitzpatrick D.A."/>
            <person name="Frisvad J.C."/>
            <person name="Nielsen K.L."/>
        </authorList>
    </citation>
    <scope>NUCLEOTIDE SEQUENCE</scope>
    <source>
        <strain evidence="1">IBT 30761</strain>
    </source>
</reference>
<comment type="caution">
    <text evidence="1">The sequence shown here is derived from an EMBL/GenBank/DDBJ whole genome shotgun (WGS) entry which is preliminary data.</text>
</comment>
<reference evidence="1" key="1">
    <citation type="submission" date="2022-11" db="EMBL/GenBank/DDBJ databases">
        <authorList>
            <person name="Petersen C."/>
        </authorList>
    </citation>
    <scope>NUCLEOTIDE SEQUENCE</scope>
    <source>
        <strain evidence="1">IBT 30761</strain>
    </source>
</reference>
<dbReference type="OrthoDB" id="408152at2759"/>
<name>A0A9W9EJB8_9EURO</name>
<evidence type="ECO:0008006" key="3">
    <source>
        <dbReference type="Google" id="ProtNLM"/>
    </source>
</evidence>
<dbReference type="Pfam" id="PF17784">
    <property type="entry name" value="Sulfotransfer_4"/>
    <property type="match status" value="1"/>
</dbReference>
<dbReference type="GeneID" id="81363409"/>
<dbReference type="Gene3D" id="3.40.50.300">
    <property type="entry name" value="P-loop containing nucleotide triphosphate hydrolases"/>
    <property type="match status" value="1"/>
</dbReference>
<dbReference type="AlphaFoldDB" id="A0A9W9EJB8"/>
<dbReference type="RefSeq" id="XP_056469418.1">
    <property type="nucleotide sequence ID" value="XM_056624430.1"/>
</dbReference>
<dbReference type="PANTHER" id="PTHR36978:SF4">
    <property type="entry name" value="P-LOOP CONTAINING NUCLEOSIDE TRIPHOSPHATE HYDROLASE PROTEIN"/>
    <property type="match status" value="1"/>
</dbReference>
<accession>A0A9W9EJB8</accession>
<dbReference type="InterPro" id="IPR040632">
    <property type="entry name" value="Sulfotransfer_4"/>
</dbReference>
<organism evidence="1 2">
    <name type="scientific">Penicillium argentinense</name>
    <dbReference type="NCBI Taxonomy" id="1131581"/>
    <lineage>
        <taxon>Eukaryota</taxon>
        <taxon>Fungi</taxon>
        <taxon>Dikarya</taxon>
        <taxon>Ascomycota</taxon>
        <taxon>Pezizomycotina</taxon>
        <taxon>Eurotiomycetes</taxon>
        <taxon>Eurotiomycetidae</taxon>
        <taxon>Eurotiales</taxon>
        <taxon>Aspergillaceae</taxon>
        <taxon>Penicillium</taxon>
    </lineage>
</organism>
<evidence type="ECO:0000313" key="1">
    <source>
        <dbReference type="EMBL" id="KAJ5082896.1"/>
    </source>
</evidence>
<sequence>MVRFINDSRARPTCSSPLVVIGAGLPRTATSSLQAALEELGYDPCLHMAQVIPHADRMETLIEATREKDTQRRQHLIHRLVNGYEMVCDMPAVFFLADLMDMYPKAKVVLTTRPNAETWATSCRASLGFFFTRPFYWVGLLRKCDRLWYQQNMYILEWSQETYGVGDVFTASMYEKYNESVRQIAKERGREILEFKAEDGWKPLCKFLKKDVPGSDFPRVNEKKALTIVKGIILTRGLLSWAAVGGTLWLCWKYLPGLFE</sequence>
<dbReference type="SUPFAM" id="SSF52540">
    <property type="entry name" value="P-loop containing nucleoside triphosphate hydrolases"/>
    <property type="match status" value="1"/>
</dbReference>
<protein>
    <recommendedName>
        <fullName evidence="3">NAD dependent epimerase/dehydratase</fullName>
    </recommendedName>
</protein>